<name>A0ABT3SSH1_9GAMM</name>
<evidence type="ECO:0000313" key="1">
    <source>
        <dbReference type="EMBL" id="MCX2972925.1"/>
    </source>
</evidence>
<organism evidence="1 2">
    <name type="scientific">Candidatus Seongchinamella marina</name>
    <dbReference type="NCBI Taxonomy" id="2518990"/>
    <lineage>
        <taxon>Bacteria</taxon>
        <taxon>Pseudomonadati</taxon>
        <taxon>Pseudomonadota</taxon>
        <taxon>Gammaproteobacteria</taxon>
        <taxon>Cellvibrionales</taxon>
        <taxon>Halieaceae</taxon>
        <taxon>Seongchinamella</taxon>
    </lineage>
</organism>
<evidence type="ECO:0000313" key="2">
    <source>
        <dbReference type="Proteomes" id="UP001143307"/>
    </source>
</evidence>
<reference evidence="1" key="1">
    <citation type="submission" date="2019-02" db="EMBL/GenBank/DDBJ databases">
        <authorList>
            <person name="Li S.-H."/>
        </authorList>
    </citation>
    <scope>NUCLEOTIDE SEQUENCE</scope>
    <source>
        <strain evidence="1">IMCC8485</strain>
    </source>
</reference>
<dbReference type="Proteomes" id="UP001143307">
    <property type="component" value="Unassembled WGS sequence"/>
</dbReference>
<dbReference type="RefSeq" id="WP_279251868.1">
    <property type="nucleotide sequence ID" value="NZ_SHNP01000001.1"/>
</dbReference>
<keyword evidence="2" id="KW-1185">Reference proteome</keyword>
<sequence>MSKIETQSMPREQFLTIAINLLHRAFMDAKRTDAKNLFKAISEGKRVALTNLQMEDKSSVRFDLSMDHSEYAGTLNFGAFRSSLTALLSNLVDAVKEQREITTFGAEGDSANIIFGVTGVTVEKEIPSVLVLSTSTGGQEAAVMLRLMYLDYQQFLASQQSDGDTA</sequence>
<protein>
    <submittedName>
        <fullName evidence="1">Uncharacterized protein</fullName>
    </submittedName>
</protein>
<proteinExistence type="predicted"/>
<gene>
    <name evidence="1" type="ORF">EYC87_04905</name>
</gene>
<dbReference type="EMBL" id="SHNP01000001">
    <property type="protein sequence ID" value="MCX2972925.1"/>
    <property type="molecule type" value="Genomic_DNA"/>
</dbReference>
<comment type="caution">
    <text evidence="1">The sequence shown here is derived from an EMBL/GenBank/DDBJ whole genome shotgun (WGS) entry which is preliminary data.</text>
</comment>
<accession>A0ABT3SSH1</accession>